<gene>
    <name evidence="5" type="ORF">R3P38DRAFT_3287906</name>
</gene>
<feature type="domain" description="CCHC-type" evidence="4">
    <location>
        <begin position="679"/>
        <end position="695"/>
    </location>
</feature>
<feature type="region of interest" description="Disordered" evidence="3">
    <location>
        <begin position="349"/>
        <end position="412"/>
    </location>
</feature>
<keyword evidence="2" id="KW-0862">Zinc</keyword>
<feature type="compositionally biased region" description="Basic and acidic residues" evidence="3">
    <location>
        <begin position="368"/>
        <end position="379"/>
    </location>
</feature>
<evidence type="ECO:0000256" key="1">
    <source>
        <dbReference type="ARBA" id="ARBA00022664"/>
    </source>
</evidence>
<feature type="compositionally biased region" description="Low complexity" evidence="3">
    <location>
        <begin position="402"/>
        <end position="412"/>
    </location>
</feature>
<feature type="compositionally biased region" description="Acidic residues" evidence="3">
    <location>
        <begin position="777"/>
        <end position="788"/>
    </location>
</feature>
<reference evidence="5 6" key="1">
    <citation type="journal article" date="2024" name="J Genomics">
        <title>Draft genome sequencing and assembly of Favolaschia claudopus CIRM-BRFM 2984 isolated from oak limbs.</title>
        <authorList>
            <person name="Navarro D."/>
            <person name="Drula E."/>
            <person name="Chaduli D."/>
            <person name="Cazenave R."/>
            <person name="Ahrendt S."/>
            <person name="Wang J."/>
            <person name="Lipzen A."/>
            <person name="Daum C."/>
            <person name="Barry K."/>
            <person name="Grigoriev I.V."/>
            <person name="Favel A."/>
            <person name="Rosso M.N."/>
            <person name="Martin F."/>
        </authorList>
    </citation>
    <scope>NUCLEOTIDE SEQUENCE [LARGE SCALE GENOMIC DNA]</scope>
    <source>
        <strain evidence="5 6">CIRM-BRFM 2984</strain>
    </source>
</reference>
<dbReference type="EMBL" id="JAWWNJ010000100">
    <property type="protein sequence ID" value="KAK6995920.1"/>
    <property type="molecule type" value="Genomic_DNA"/>
</dbReference>
<name>A0AAV9ZXD5_9AGAR</name>
<dbReference type="SMART" id="SM00343">
    <property type="entry name" value="ZnF_C2HC"/>
    <property type="match status" value="1"/>
</dbReference>
<dbReference type="GO" id="GO:0003676">
    <property type="term" value="F:nucleic acid binding"/>
    <property type="evidence" value="ECO:0007669"/>
    <property type="project" value="InterPro"/>
</dbReference>
<proteinExistence type="predicted"/>
<evidence type="ECO:0000259" key="4">
    <source>
        <dbReference type="PROSITE" id="PS50158"/>
    </source>
</evidence>
<evidence type="ECO:0000313" key="6">
    <source>
        <dbReference type="Proteomes" id="UP001362999"/>
    </source>
</evidence>
<accession>A0AAV9ZXD5</accession>
<evidence type="ECO:0000256" key="2">
    <source>
        <dbReference type="PROSITE-ProRule" id="PRU00047"/>
    </source>
</evidence>
<dbReference type="Proteomes" id="UP001362999">
    <property type="component" value="Unassembled WGS sequence"/>
</dbReference>
<sequence>MMYTVQMVIRTSAEAAVINNALDALKDVVLSHLQTSLEAAVVGAARDVGNTMDMTRNSDAPCDGMVTGMQCSTASQHAKETAAEVGLGVAAPQGQADPPLCLEIAEPKGDADSAHTSLEIAAPTGNADSAARRLGVTPGADSADAIFNVARALGLADSARDCAGSSLNCLADSGVCFVPENWFAYLNEASRAFNTLNGGRELVFNQFNEILNATHLDTSPTSESKGEAANGNDSTDGCCVRDLKAGVDTGLTQMEGVLDDVLVTNGFRRADISTERLHAGKTNIYVLPALNIGLNFEIEVSSMLQEIENARARTPVEPPVWKEDRAALVNSDSDESLTIFCGMAKLSSGSGSSQKIDSRNHRKAVKSKISDFRRERSEIPHGGWFRATTEPPDSLSEDGEVSSMSDSSSDSSTGFNLAFGLKIKKPFTYDGHADLDILDQWTYEVDTWQELHGISDTMMVKLIAQFMSGAASKFFMKHVALRQKDWTPKLIYEALFSYCFPPDFKLQLRDQLTSAKQGKNNVRDFRRDIATLAIRFPDVTERQIRQIFWDGIRTHLRMHLIGKGIDPERSSLRRMVKYASRFEAARAAYKREMSVSVQRTLRETSSVRATMGSRTVNTRISSADETSGDDGETNSSDSENGIEDAIHASAYDSADEQRSKTPRVLLPQAEYEQLRREGRCFKCRLRGHLSRDCPEDDMEDEIKAPLDARAVHLVDERCSDETSTKTESVSEADSEFEDDSSSRQTGDSDSEDIAVYGDSYSARYSSADEQSSGKMEDADDGSEQEDSD</sequence>
<feature type="compositionally biased region" description="Basic and acidic residues" evidence="3">
    <location>
        <begin position="714"/>
        <end position="724"/>
    </location>
</feature>
<dbReference type="GO" id="GO:0008270">
    <property type="term" value="F:zinc ion binding"/>
    <property type="evidence" value="ECO:0007669"/>
    <property type="project" value="UniProtKB-KW"/>
</dbReference>
<evidence type="ECO:0000313" key="5">
    <source>
        <dbReference type="EMBL" id="KAK6995920.1"/>
    </source>
</evidence>
<feature type="compositionally biased region" description="Polar residues" evidence="3">
    <location>
        <begin position="605"/>
        <end position="625"/>
    </location>
</feature>
<dbReference type="InterPro" id="IPR001878">
    <property type="entry name" value="Znf_CCHC"/>
</dbReference>
<dbReference type="InterPro" id="IPR036875">
    <property type="entry name" value="Znf_CCHC_sf"/>
</dbReference>
<dbReference type="SUPFAM" id="SSF57756">
    <property type="entry name" value="Retrovirus zinc finger-like domains"/>
    <property type="match status" value="1"/>
</dbReference>
<comment type="caution">
    <text evidence="5">The sequence shown here is derived from an EMBL/GenBank/DDBJ whole genome shotgun (WGS) entry which is preliminary data.</text>
</comment>
<keyword evidence="1" id="KW-0507">mRNA processing</keyword>
<feature type="region of interest" description="Disordered" evidence="3">
    <location>
        <begin position="605"/>
        <end position="641"/>
    </location>
</feature>
<keyword evidence="2" id="KW-0863">Zinc-finger</keyword>
<feature type="compositionally biased region" description="Acidic residues" evidence="3">
    <location>
        <begin position="730"/>
        <end position="739"/>
    </location>
</feature>
<dbReference type="AlphaFoldDB" id="A0AAV9ZXD5"/>
<protein>
    <recommendedName>
        <fullName evidence="4">CCHC-type domain-containing protein</fullName>
    </recommendedName>
</protein>
<dbReference type="GO" id="GO:0006397">
    <property type="term" value="P:mRNA processing"/>
    <property type="evidence" value="ECO:0007669"/>
    <property type="project" value="UniProtKB-KW"/>
</dbReference>
<keyword evidence="6" id="KW-1185">Reference proteome</keyword>
<dbReference type="Gene3D" id="4.10.60.10">
    <property type="entry name" value="Zinc finger, CCHC-type"/>
    <property type="match status" value="1"/>
</dbReference>
<dbReference type="PROSITE" id="PS50158">
    <property type="entry name" value="ZF_CCHC"/>
    <property type="match status" value="1"/>
</dbReference>
<feature type="region of interest" description="Disordered" evidence="3">
    <location>
        <begin position="714"/>
        <end position="788"/>
    </location>
</feature>
<feature type="compositionally biased region" description="Polar residues" evidence="3">
    <location>
        <begin position="762"/>
        <end position="773"/>
    </location>
</feature>
<evidence type="ECO:0000256" key="3">
    <source>
        <dbReference type="SAM" id="MobiDB-lite"/>
    </source>
</evidence>
<keyword evidence="2" id="KW-0479">Metal-binding</keyword>
<organism evidence="5 6">
    <name type="scientific">Favolaschia claudopus</name>
    <dbReference type="NCBI Taxonomy" id="2862362"/>
    <lineage>
        <taxon>Eukaryota</taxon>
        <taxon>Fungi</taxon>
        <taxon>Dikarya</taxon>
        <taxon>Basidiomycota</taxon>
        <taxon>Agaricomycotina</taxon>
        <taxon>Agaricomycetes</taxon>
        <taxon>Agaricomycetidae</taxon>
        <taxon>Agaricales</taxon>
        <taxon>Marasmiineae</taxon>
        <taxon>Mycenaceae</taxon>
        <taxon>Favolaschia</taxon>
    </lineage>
</organism>